<organism evidence="1 2">
    <name type="scientific">Lentinus tigrinus ALCF2SS1-6</name>
    <dbReference type="NCBI Taxonomy" id="1328759"/>
    <lineage>
        <taxon>Eukaryota</taxon>
        <taxon>Fungi</taxon>
        <taxon>Dikarya</taxon>
        <taxon>Basidiomycota</taxon>
        <taxon>Agaricomycotina</taxon>
        <taxon>Agaricomycetes</taxon>
        <taxon>Polyporales</taxon>
        <taxon>Polyporaceae</taxon>
        <taxon>Lentinus</taxon>
    </lineage>
</organism>
<dbReference type="OrthoDB" id="2745866at2759"/>
<dbReference type="Proteomes" id="UP000313359">
    <property type="component" value="Unassembled WGS sequence"/>
</dbReference>
<accession>A0A5C2RPU9</accession>
<evidence type="ECO:0000313" key="2">
    <source>
        <dbReference type="Proteomes" id="UP000313359"/>
    </source>
</evidence>
<proteinExistence type="predicted"/>
<protein>
    <recommendedName>
        <fullName evidence="3">DUF659 domain-containing protein</fullName>
    </recommendedName>
</protein>
<sequence length="53" mass="5839">KILGVTTDNATSNNTTIDVLVQKLPGFGGKFSWTRCFDHIVNLCAKSVLRPFN</sequence>
<name>A0A5C2RPU9_9APHY</name>
<feature type="non-terminal residue" evidence="1">
    <location>
        <position position="1"/>
    </location>
</feature>
<keyword evidence="2" id="KW-1185">Reference proteome</keyword>
<reference evidence="1" key="1">
    <citation type="journal article" date="2018" name="Genome Biol. Evol.">
        <title>Genomics and development of Lentinus tigrinus, a white-rot wood-decaying mushroom with dimorphic fruiting bodies.</title>
        <authorList>
            <person name="Wu B."/>
            <person name="Xu Z."/>
            <person name="Knudson A."/>
            <person name="Carlson A."/>
            <person name="Chen N."/>
            <person name="Kovaka S."/>
            <person name="LaButti K."/>
            <person name="Lipzen A."/>
            <person name="Pennachio C."/>
            <person name="Riley R."/>
            <person name="Schakwitz W."/>
            <person name="Umezawa K."/>
            <person name="Ohm R.A."/>
            <person name="Grigoriev I.V."/>
            <person name="Nagy L.G."/>
            <person name="Gibbons J."/>
            <person name="Hibbett D."/>
        </authorList>
    </citation>
    <scope>NUCLEOTIDE SEQUENCE [LARGE SCALE GENOMIC DNA]</scope>
    <source>
        <strain evidence="1">ALCF2SS1-6</strain>
    </source>
</reference>
<feature type="non-terminal residue" evidence="1">
    <location>
        <position position="53"/>
    </location>
</feature>
<gene>
    <name evidence="1" type="ORF">L227DRAFT_479842</name>
</gene>
<evidence type="ECO:0000313" key="1">
    <source>
        <dbReference type="EMBL" id="RPD52226.1"/>
    </source>
</evidence>
<evidence type="ECO:0008006" key="3">
    <source>
        <dbReference type="Google" id="ProtNLM"/>
    </source>
</evidence>
<dbReference type="EMBL" id="ML122387">
    <property type="protein sequence ID" value="RPD52226.1"/>
    <property type="molecule type" value="Genomic_DNA"/>
</dbReference>
<dbReference type="AlphaFoldDB" id="A0A5C2RPU9"/>